<evidence type="ECO:0008006" key="6">
    <source>
        <dbReference type="Google" id="ProtNLM"/>
    </source>
</evidence>
<dbReference type="Gene3D" id="3.40.50.2000">
    <property type="entry name" value="Glycogen Phosphorylase B"/>
    <property type="match status" value="2"/>
</dbReference>
<dbReference type="Pfam" id="PF00201">
    <property type="entry name" value="UDPGT"/>
    <property type="match status" value="1"/>
</dbReference>
<proteinExistence type="inferred from homology"/>
<dbReference type="GO" id="GO:0035251">
    <property type="term" value="F:UDP-glucosyltransferase activity"/>
    <property type="evidence" value="ECO:0007669"/>
    <property type="project" value="TreeGrafter"/>
</dbReference>
<dbReference type="FunFam" id="3.40.50.2000:FF:000071">
    <property type="entry name" value="Glycosyltransferase"/>
    <property type="match status" value="1"/>
</dbReference>
<evidence type="ECO:0000313" key="4">
    <source>
        <dbReference type="EMBL" id="CAJ1809118.1"/>
    </source>
</evidence>
<dbReference type="Proteomes" id="UP001189624">
    <property type="component" value="Chromosome 1"/>
</dbReference>
<keyword evidence="3" id="KW-0808">Transferase</keyword>
<organism evidence="4 5">
    <name type="scientific">Sphenostylis stenocarpa</name>
    <dbReference type="NCBI Taxonomy" id="92480"/>
    <lineage>
        <taxon>Eukaryota</taxon>
        <taxon>Viridiplantae</taxon>
        <taxon>Streptophyta</taxon>
        <taxon>Embryophyta</taxon>
        <taxon>Tracheophyta</taxon>
        <taxon>Spermatophyta</taxon>
        <taxon>Magnoliopsida</taxon>
        <taxon>eudicotyledons</taxon>
        <taxon>Gunneridae</taxon>
        <taxon>Pentapetalae</taxon>
        <taxon>rosids</taxon>
        <taxon>fabids</taxon>
        <taxon>Fabales</taxon>
        <taxon>Fabaceae</taxon>
        <taxon>Papilionoideae</taxon>
        <taxon>50 kb inversion clade</taxon>
        <taxon>NPAAA clade</taxon>
        <taxon>indigoferoid/millettioid clade</taxon>
        <taxon>Phaseoleae</taxon>
        <taxon>Sphenostylis</taxon>
    </lineage>
</organism>
<accession>A0AA86RLW6</accession>
<keyword evidence="5" id="KW-1185">Reference proteome</keyword>
<dbReference type="AlphaFoldDB" id="A0AA86RLW6"/>
<dbReference type="FunFam" id="3.40.50.2000:FF:000047">
    <property type="entry name" value="Glycosyltransferase"/>
    <property type="match status" value="1"/>
</dbReference>
<dbReference type="SUPFAM" id="SSF53756">
    <property type="entry name" value="UDP-Glycosyltransferase/glycogen phosphorylase"/>
    <property type="match status" value="1"/>
</dbReference>
<evidence type="ECO:0000313" key="5">
    <source>
        <dbReference type="Proteomes" id="UP001189624"/>
    </source>
</evidence>
<dbReference type="InterPro" id="IPR002213">
    <property type="entry name" value="UDP_glucos_trans"/>
</dbReference>
<dbReference type="Gramene" id="rna-AYBTSS11_LOCUS845">
    <property type="protein sequence ID" value="CAJ1809118.1"/>
    <property type="gene ID" value="gene-AYBTSS11_LOCUS845"/>
</dbReference>
<gene>
    <name evidence="4" type="ORF">AYBTSS11_LOCUS845</name>
</gene>
<evidence type="ECO:0000256" key="1">
    <source>
        <dbReference type="ARBA" id="ARBA00009995"/>
    </source>
</evidence>
<sequence length="508" mass="57860">MKYNLIYIEKAMDSQPHHELHVIFLPYPTPGHMNPMIDTARLFARHGVSVTIITTPANALPFQKAIDCDFTRGYHIRTQLVTFPAAEVGLPEGVENIKDSTSMELFYRIASGISKLKDQIKLLFQDLHPDCIVSDMCYPWTVESASELGIPRIFFYSSSYLSDCATHSILRHRPHEGLVSDTDKFTIPGFPHGIEMTRLQLPEWERITNEISGFFVPMFESESRSYGALYNSFDELESEYKQVHKSIVGIKSWSIGPVSAWVNKDDGPKVNRGQKEDLKEEPECLTWLNTKQDESVLYVSFGSLTRLSHAQLVELAHGLEHCGHNFIWVIRKKEGSENEDSFLQEFEEKMKESKKGFIIWNWAPQLLILNHPAIGGIVTHCGWNSILESLSAGLPMITWPMFAEQFYNERLLVDVLKVGVPVGVKENKFWASKDMAHVVGREEIAKAVVQLMEKEEGRETRRRARKLCDASKKTIEKGGDSYNNLMQLIDDLKSLKISKAHSRSRLDG</sequence>
<keyword evidence="2" id="KW-0328">Glycosyltransferase</keyword>
<dbReference type="PANTHER" id="PTHR48047:SF182">
    <property type="entry name" value="GLYCOSYLTRANSFERASE"/>
    <property type="match status" value="1"/>
</dbReference>
<protein>
    <recommendedName>
        <fullName evidence="6">Glycosyltransferase</fullName>
    </recommendedName>
</protein>
<dbReference type="PANTHER" id="PTHR48047">
    <property type="entry name" value="GLYCOSYLTRANSFERASE"/>
    <property type="match status" value="1"/>
</dbReference>
<evidence type="ECO:0000256" key="2">
    <source>
        <dbReference type="ARBA" id="ARBA00022676"/>
    </source>
</evidence>
<comment type="similarity">
    <text evidence="1">Belongs to the UDP-glycosyltransferase family.</text>
</comment>
<reference evidence="4" key="1">
    <citation type="submission" date="2023-10" db="EMBL/GenBank/DDBJ databases">
        <authorList>
            <person name="Domelevo Entfellner J.-B."/>
        </authorList>
    </citation>
    <scope>NUCLEOTIDE SEQUENCE</scope>
</reference>
<dbReference type="CDD" id="cd03784">
    <property type="entry name" value="GT1_Gtf-like"/>
    <property type="match status" value="1"/>
</dbReference>
<evidence type="ECO:0000256" key="3">
    <source>
        <dbReference type="ARBA" id="ARBA00022679"/>
    </source>
</evidence>
<dbReference type="EMBL" id="OY731398">
    <property type="protein sequence ID" value="CAJ1809118.1"/>
    <property type="molecule type" value="Genomic_DNA"/>
</dbReference>
<name>A0AA86RLW6_9FABA</name>